<protein>
    <submittedName>
        <fullName evidence="1">RCG52152</fullName>
    </submittedName>
</protein>
<evidence type="ECO:0000313" key="1">
    <source>
        <dbReference type="EMBL" id="EDL85418.1"/>
    </source>
</evidence>
<proteinExistence type="predicted"/>
<evidence type="ECO:0000313" key="2">
    <source>
        <dbReference type="Proteomes" id="UP000234681"/>
    </source>
</evidence>
<name>A6K6Q8_RAT</name>
<dbReference type="EMBL" id="CH474023">
    <property type="protein sequence ID" value="EDL85418.1"/>
    <property type="molecule type" value="Genomic_DNA"/>
</dbReference>
<dbReference type="Proteomes" id="UP000234681">
    <property type="component" value="Chromosome 15"/>
</dbReference>
<dbReference type="AlphaFoldDB" id="A6K6Q8"/>
<organism evidence="1 2">
    <name type="scientific">Rattus norvegicus</name>
    <name type="common">Rat</name>
    <dbReference type="NCBI Taxonomy" id="10116"/>
    <lineage>
        <taxon>Eukaryota</taxon>
        <taxon>Metazoa</taxon>
        <taxon>Chordata</taxon>
        <taxon>Craniata</taxon>
        <taxon>Vertebrata</taxon>
        <taxon>Euteleostomi</taxon>
        <taxon>Mammalia</taxon>
        <taxon>Eutheria</taxon>
        <taxon>Euarchontoglires</taxon>
        <taxon>Glires</taxon>
        <taxon>Rodentia</taxon>
        <taxon>Myomorpha</taxon>
        <taxon>Muroidea</taxon>
        <taxon>Muridae</taxon>
        <taxon>Murinae</taxon>
        <taxon>Rattus</taxon>
    </lineage>
</organism>
<sequence length="51" mass="5692">MRVSCGSSQLLWFKMVTTMSNLKETTTQNHPSCPPHFACCESLPNCLEQSS</sequence>
<accession>A6K6Q8</accession>
<reference evidence="1 2" key="1">
    <citation type="submission" date="2005-07" db="EMBL/GenBank/DDBJ databases">
        <authorList>
            <person name="Mural R.J."/>
            <person name="Li P.W."/>
            <person name="Adams M.D."/>
            <person name="Amanatides P.G."/>
            <person name="Baden-Tillson H."/>
            <person name="Barnstead M."/>
            <person name="Chin S.H."/>
            <person name="Dew I."/>
            <person name="Evans C.A."/>
            <person name="Ferriera S."/>
            <person name="Flanigan M."/>
            <person name="Fosler C."/>
            <person name="Glodek A."/>
            <person name="Gu Z."/>
            <person name="Holt R.A."/>
            <person name="Jennings D."/>
            <person name="Kraft C.L."/>
            <person name="Lu F."/>
            <person name="Nguyen T."/>
            <person name="Nusskern D.R."/>
            <person name="Pfannkoch C.M."/>
            <person name="Sitter C."/>
            <person name="Sutton G.G."/>
            <person name="Venter J.C."/>
            <person name="Wang Z."/>
            <person name="Woodage T."/>
            <person name="Zheng X.H."/>
            <person name="Zhong F."/>
        </authorList>
    </citation>
    <scope>NUCLEOTIDE SEQUENCE [LARGE SCALE GENOMIC DNA]</scope>
    <source>
        <strain>BN</strain>
        <strain evidence="2">Sprague-Dawley</strain>
    </source>
</reference>
<gene>
    <name evidence="1" type="ORF">rCG_52152</name>
</gene>